<sequence>MLLPYDVHSFAKVFTTSTTDMRKFTPYSQTSISICNLTQGAGVSKDINTSTYPPLMRVASGEWPRWAASEVTQCQWGSGTQPGNSSNLVSSGHDTGLNVRVKVCVSGLEEENCVAYGSNKKPTGLLQKYGKPGAISVRFGLMTGSYAKNKSGGVLRRNLSRISGNPTATASLNEF</sequence>
<gene>
    <name evidence="1" type="ORF">E4P82_14300</name>
</gene>
<accession>A0ABX1TQR9</accession>
<proteinExistence type="predicted"/>
<keyword evidence="2" id="KW-1185">Reference proteome</keyword>
<protein>
    <submittedName>
        <fullName evidence="1">Uncharacterized protein</fullName>
    </submittedName>
</protein>
<evidence type="ECO:0000313" key="2">
    <source>
        <dbReference type="Proteomes" id="UP000760480"/>
    </source>
</evidence>
<dbReference type="EMBL" id="SPMZ01000042">
    <property type="protein sequence ID" value="NMQ20265.1"/>
    <property type="molecule type" value="Genomic_DNA"/>
</dbReference>
<comment type="caution">
    <text evidence="1">The sequence shown here is derived from an EMBL/GenBank/DDBJ whole genome shotgun (WGS) entry which is preliminary data.</text>
</comment>
<dbReference type="Proteomes" id="UP000760480">
    <property type="component" value="Unassembled WGS sequence"/>
</dbReference>
<reference evidence="1 2" key="1">
    <citation type="submission" date="2019-03" db="EMBL/GenBank/DDBJ databases">
        <title>Metabolic reconstructions from genomes of highly enriched 'Candidatus Accumulibacter' and 'Candidatus Competibacter' bioreactor populations.</title>
        <authorList>
            <person name="Annavajhala M.K."/>
            <person name="Welles L."/>
            <person name="Abbas B."/>
            <person name="Sorokin D."/>
            <person name="Park H."/>
            <person name="Van Loosdrecht M."/>
            <person name="Chandran K."/>
        </authorList>
    </citation>
    <scope>NUCLEOTIDE SEQUENCE [LARGE SCALE GENOMIC DNA]</scope>
    <source>
        <strain evidence="1 2">SBR_G</strain>
    </source>
</reference>
<evidence type="ECO:0000313" key="1">
    <source>
        <dbReference type="EMBL" id="NMQ20265.1"/>
    </source>
</evidence>
<name>A0ABX1TQR9_9GAMM</name>
<organism evidence="1 2">
    <name type="scientific">Candidatus Competibacter phosphatis</name>
    <dbReference type="NCBI Taxonomy" id="221280"/>
    <lineage>
        <taxon>Bacteria</taxon>
        <taxon>Pseudomonadati</taxon>
        <taxon>Pseudomonadota</taxon>
        <taxon>Gammaproteobacteria</taxon>
        <taxon>Candidatus Competibacteraceae</taxon>
        <taxon>Candidatus Competibacter</taxon>
    </lineage>
</organism>